<dbReference type="InterPro" id="IPR000477">
    <property type="entry name" value="RT_dom"/>
</dbReference>
<sequence>SQWSLSQEWLQNLQQLVDEQLSLGHLQPSSSPWNTPVFCIPKKSGKWRLLHDLRAVNAVIEPMHVLQPGLPSPVIIPLEWPLIDIDLKDCIFAIPLHPDDAPHLPSFYKVLPICHTRFAFSVPTLNHAESMKRFHWTVLPHGMCNSPTICQRVVNLTLQPVCCQFPDETIYHYMDDILLAAKEHSVLCSIQVAVIQAVQAAGLIVAPKKVQQQALWHYLGRKITQQTFYPQPLKFCVKDNSTLNDLQKLLGSLNWLRPILGLSTEPLHPLFDLLRGNPDL</sequence>
<keyword evidence="8" id="KW-0695">RNA-directed DNA polymerase</keyword>
<organism evidence="10 11">
    <name type="scientific">Pachycephala philippinensis</name>
    <name type="common">yellow-belllied whistler</name>
    <dbReference type="NCBI Taxonomy" id="449367"/>
    <lineage>
        <taxon>Eukaryota</taxon>
        <taxon>Metazoa</taxon>
        <taxon>Chordata</taxon>
        <taxon>Craniata</taxon>
        <taxon>Vertebrata</taxon>
        <taxon>Euteleostomi</taxon>
        <taxon>Archelosauria</taxon>
        <taxon>Archosauria</taxon>
        <taxon>Dinosauria</taxon>
        <taxon>Saurischia</taxon>
        <taxon>Theropoda</taxon>
        <taxon>Coelurosauria</taxon>
        <taxon>Aves</taxon>
        <taxon>Neognathae</taxon>
        <taxon>Neoaves</taxon>
        <taxon>Telluraves</taxon>
        <taxon>Australaves</taxon>
        <taxon>Passeriformes</taxon>
        <taxon>Corvoidea</taxon>
        <taxon>Pachycephalidae</taxon>
        <taxon>Pachycephala</taxon>
    </lineage>
</organism>
<dbReference type="EMBL" id="VWZT01004527">
    <property type="protein sequence ID" value="NXH96645.1"/>
    <property type="molecule type" value="Genomic_DNA"/>
</dbReference>
<dbReference type="EC" id="3.1.26.4" evidence="2"/>
<keyword evidence="11" id="KW-1185">Reference proteome</keyword>
<accession>A0A7K9PCR1</accession>
<feature type="non-terminal residue" evidence="10">
    <location>
        <position position="280"/>
    </location>
</feature>
<keyword evidence="3" id="KW-0808">Transferase</keyword>
<dbReference type="Pfam" id="PF00078">
    <property type="entry name" value="RVT_1"/>
    <property type="match status" value="1"/>
</dbReference>
<dbReference type="Pfam" id="PF06817">
    <property type="entry name" value="RVT_thumb"/>
    <property type="match status" value="1"/>
</dbReference>
<gene>
    <name evidence="10" type="primary">Ervk18_0</name>
    <name evidence="10" type="ORF">PACPHI_R06852</name>
</gene>
<dbReference type="InterPro" id="IPR010661">
    <property type="entry name" value="RVT_thumb"/>
</dbReference>
<dbReference type="PANTHER" id="PTHR41694:SF3">
    <property type="entry name" value="RNA-DIRECTED DNA POLYMERASE-RELATED"/>
    <property type="match status" value="1"/>
</dbReference>
<evidence type="ECO:0000256" key="7">
    <source>
        <dbReference type="ARBA" id="ARBA00022801"/>
    </source>
</evidence>
<protein>
    <recommendedName>
        <fullName evidence="2">ribonuclease H</fullName>
        <ecNumber evidence="2">3.1.26.4</ecNumber>
    </recommendedName>
</protein>
<dbReference type="InterPro" id="IPR043502">
    <property type="entry name" value="DNA/RNA_pol_sf"/>
</dbReference>
<evidence type="ECO:0000256" key="1">
    <source>
        <dbReference type="ARBA" id="ARBA00010879"/>
    </source>
</evidence>
<dbReference type="Gene3D" id="3.30.70.270">
    <property type="match status" value="2"/>
</dbReference>
<evidence type="ECO:0000256" key="6">
    <source>
        <dbReference type="ARBA" id="ARBA00022759"/>
    </source>
</evidence>
<dbReference type="SUPFAM" id="SSF56672">
    <property type="entry name" value="DNA/RNA polymerases"/>
    <property type="match status" value="1"/>
</dbReference>
<proteinExistence type="inferred from homology"/>
<evidence type="ECO:0000256" key="4">
    <source>
        <dbReference type="ARBA" id="ARBA00022695"/>
    </source>
</evidence>
<keyword evidence="7" id="KW-0378">Hydrolase</keyword>
<reference evidence="10 11" key="1">
    <citation type="submission" date="2019-09" db="EMBL/GenBank/DDBJ databases">
        <title>Bird 10,000 Genomes (B10K) Project - Family phase.</title>
        <authorList>
            <person name="Zhang G."/>
        </authorList>
    </citation>
    <scope>NUCLEOTIDE SEQUENCE [LARGE SCALE GENOMIC DNA]</scope>
    <source>
        <strain evidence="10">B10K-DU-001-28</strain>
        <tissue evidence="10">Muscle</tissue>
    </source>
</reference>
<feature type="non-terminal residue" evidence="10">
    <location>
        <position position="1"/>
    </location>
</feature>
<feature type="domain" description="Reverse transcriptase" evidence="9">
    <location>
        <begin position="21"/>
        <end position="223"/>
    </location>
</feature>
<evidence type="ECO:0000313" key="10">
    <source>
        <dbReference type="EMBL" id="NXH96645.1"/>
    </source>
</evidence>
<dbReference type="GO" id="GO:0035613">
    <property type="term" value="F:RNA stem-loop binding"/>
    <property type="evidence" value="ECO:0007669"/>
    <property type="project" value="TreeGrafter"/>
</dbReference>
<evidence type="ECO:0000256" key="2">
    <source>
        <dbReference type="ARBA" id="ARBA00012180"/>
    </source>
</evidence>
<dbReference type="AlphaFoldDB" id="A0A7K9PCR1"/>
<dbReference type="Proteomes" id="UP000570547">
    <property type="component" value="Unassembled WGS sequence"/>
</dbReference>
<name>A0A7K9PCR1_9CORV</name>
<evidence type="ECO:0000259" key="9">
    <source>
        <dbReference type="PROSITE" id="PS50878"/>
    </source>
</evidence>
<dbReference type="GO" id="GO:0003964">
    <property type="term" value="F:RNA-directed DNA polymerase activity"/>
    <property type="evidence" value="ECO:0007669"/>
    <property type="project" value="UniProtKB-KW"/>
</dbReference>
<dbReference type="GO" id="GO:0004523">
    <property type="term" value="F:RNA-DNA hybrid ribonuclease activity"/>
    <property type="evidence" value="ECO:0007669"/>
    <property type="project" value="UniProtKB-EC"/>
</dbReference>
<evidence type="ECO:0000256" key="5">
    <source>
        <dbReference type="ARBA" id="ARBA00022722"/>
    </source>
</evidence>
<keyword evidence="4" id="KW-0548">Nucleotidyltransferase</keyword>
<keyword evidence="6" id="KW-0255">Endonuclease</keyword>
<dbReference type="Gene3D" id="3.10.10.10">
    <property type="entry name" value="HIV Type 1 Reverse Transcriptase, subunit A, domain 1"/>
    <property type="match status" value="1"/>
</dbReference>
<dbReference type="InterPro" id="IPR043128">
    <property type="entry name" value="Rev_trsase/Diguanyl_cyclase"/>
</dbReference>
<comment type="similarity">
    <text evidence="1">Belongs to the beta type-B retroviral polymerase family. HERV class-II K(HML-2) pol subfamily.</text>
</comment>
<keyword evidence="5" id="KW-0540">Nuclease</keyword>
<comment type="caution">
    <text evidence="10">The sequence shown here is derived from an EMBL/GenBank/DDBJ whole genome shotgun (WGS) entry which is preliminary data.</text>
</comment>
<dbReference type="PROSITE" id="PS50878">
    <property type="entry name" value="RT_POL"/>
    <property type="match status" value="1"/>
</dbReference>
<evidence type="ECO:0000313" key="11">
    <source>
        <dbReference type="Proteomes" id="UP000570547"/>
    </source>
</evidence>
<evidence type="ECO:0000256" key="3">
    <source>
        <dbReference type="ARBA" id="ARBA00022679"/>
    </source>
</evidence>
<evidence type="ECO:0000256" key="8">
    <source>
        <dbReference type="ARBA" id="ARBA00022918"/>
    </source>
</evidence>
<dbReference type="PANTHER" id="PTHR41694">
    <property type="entry name" value="ENDOGENOUS RETROVIRUS GROUP K MEMBER POL PROTEIN"/>
    <property type="match status" value="1"/>
</dbReference>